<evidence type="ECO:0000313" key="3">
    <source>
        <dbReference type="Proteomes" id="UP001642501"/>
    </source>
</evidence>
<dbReference type="SUPFAM" id="SSF57783">
    <property type="entry name" value="Zinc beta-ribbon"/>
    <property type="match status" value="1"/>
</dbReference>
<dbReference type="Pfam" id="PF02150">
    <property type="entry name" value="Zn_ribbon_RPB9"/>
    <property type="match status" value="1"/>
</dbReference>
<dbReference type="Gene3D" id="2.20.25.10">
    <property type="match status" value="1"/>
</dbReference>
<dbReference type="SMART" id="SM00661">
    <property type="entry name" value="RPOL9"/>
    <property type="match status" value="1"/>
</dbReference>
<sequence length="213" mass="22813">MASPQSTTSHEDDGQAQTNLEQITFRFCAECSNMLYPKEDEVSHKLQFTCRTCQYTEEAISTCVFRNVLNNAAGETAGVTQDVGSDPTVGDSHAPASVSTPASNTYSPFEAVVCLCCGAVIACRSCGELFCKPLLQSSSTAPTTTTTATATAKSTTAMADAADFSVEVCTLEDLDLYPDDRDLIDVCCDDCDYEFMNGTEYGNRDNMAEAVVV</sequence>
<dbReference type="EMBL" id="CAWUOM010000047">
    <property type="protein sequence ID" value="CAK7268522.1"/>
    <property type="molecule type" value="Genomic_DNA"/>
</dbReference>
<evidence type="ECO:0000259" key="1">
    <source>
        <dbReference type="SMART" id="SM00661"/>
    </source>
</evidence>
<protein>
    <recommendedName>
        <fullName evidence="1">DNA-directed RNA polymerase II subunit RPB9-like zinc ribbon domain-containing protein</fullName>
    </recommendedName>
</protein>
<reference evidence="2 3" key="1">
    <citation type="submission" date="2024-01" db="EMBL/GenBank/DDBJ databases">
        <authorList>
            <person name="Allen C."/>
            <person name="Tagirdzhanova G."/>
        </authorList>
    </citation>
    <scope>NUCLEOTIDE SEQUENCE [LARGE SCALE GENOMIC DNA]</scope>
    <source>
        <strain evidence="2 3">CBS 573.63</strain>
    </source>
</reference>
<organism evidence="2 3">
    <name type="scientific">Sporothrix epigloea</name>
    <dbReference type="NCBI Taxonomy" id="1892477"/>
    <lineage>
        <taxon>Eukaryota</taxon>
        <taxon>Fungi</taxon>
        <taxon>Dikarya</taxon>
        <taxon>Ascomycota</taxon>
        <taxon>Pezizomycotina</taxon>
        <taxon>Sordariomycetes</taxon>
        <taxon>Sordariomycetidae</taxon>
        <taxon>Ophiostomatales</taxon>
        <taxon>Ophiostomataceae</taxon>
        <taxon>Sporothrix</taxon>
    </lineage>
</organism>
<accession>A0ABP0DJZ9</accession>
<name>A0ABP0DJZ9_9PEZI</name>
<comment type="caution">
    <text evidence="2">The sequence shown here is derived from an EMBL/GenBank/DDBJ whole genome shotgun (WGS) entry which is preliminary data.</text>
</comment>
<evidence type="ECO:0000313" key="2">
    <source>
        <dbReference type="EMBL" id="CAK7268522.1"/>
    </source>
</evidence>
<keyword evidence="3" id="KW-1185">Reference proteome</keyword>
<gene>
    <name evidence="2" type="ORF">SEPCBS57363_003136</name>
</gene>
<feature type="domain" description="DNA-directed RNA polymerase II subunit RPB9-like zinc ribbon" evidence="1">
    <location>
        <begin position="26"/>
        <end position="79"/>
    </location>
</feature>
<proteinExistence type="predicted"/>
<dbReference type="InterPro" id="IPR001529">
    <property type="entry name" value="Zn_ribbon_RPB9"/>
</dbReference>
<dbReference type="Proteomes" id="UP001642501">
    <property type="component" value="Unassembled WGS sequence"/>
</dbReference>